<accession>D0I2X4</accession>
<protein>
    <submittedName>
        <fullName evidence="1">Uncharacterized protein</fullName>
    </submittedName>
</protein>
<proteinExistence type="predicted"/>
<organism evidence="1 2">
    <name type="scientific">Grimontia hollisae CIP 101886</name>
    <dbReference type="NCBI Taxonomy" id="675812"/>
    <lineage>
        <taxon>Bacteria</taxon>
        <taxon>Pseudomonadati</taxon>
        <taxon>Pseudomonadota</taxon>
        <taxon>Gammaproteobacteria</taxon>
        <taxon>Vibrionales</taxon>
        <taxon>Vibrionaceae</taxon>
        <taxon>Grimontia</taxon>
    </lineage>
</organism>
<evidence type="ECO:0000313" key="1">
    <source>
        <dbReference type="EMBL" id="EEY74174.1"/>
    </source>
</evidence>
<dbReference type="Proteomes" id="UP000003604">
    <property type="component" value="Unassembled WGS sequence"/>
</dbReference>
<evidence type="ECO:0000313" key="2">
    <source>
        <dbReference type="Proteomes" id="UP000003604"/>
    </source>
</evidence>
<sequence>MAVWQTERLLTLGLGLKLSGIFYELTDIYQILVGVNPAFPRETLQ</sequence>
<reference evidence="1 2" key="1">
    <citation type="submission" date="2009-10" db="EMBL/GenBank/DDBJ databases">
        <authorList>
            <consortium name="Los Alamos National Laboratory (LANL)"/>
            <consortium name="National Microbial Pathogen Data Resource (NMPDR)"/>
            <person name="Saunders E.H."/>
            <person name="Munk A.C."/>
            <person name="Tapia R."/>
            <person name="Green L."/>
            <person name="Rogers Y."/>
            <person name="Detter J.C."/>
            <person name="Bruce D."/>
            <person name="Brettin T.S."/>
            <person name="Colwell R.R."/>
            <person name="Huq A."/>
            <person name="Grim C.J."/>
            <person name="Hasan N.A."/>
            <person name="Bartels D."/>
            <person name="Vonstein V."/>
        </authorList>
    </citation>
    <scope>NUCLEOTIDE SEQUENCE [LARGE SCALE GENOMIC DNA]</scope>
    <source>
        <strain evidence="1 2">CIP 101886</strain>
    </source>
</reference>
<comment type="caution">
    <text evidence="1">The sequence shown here is derived from an EMBL/GenBank/DDBJ whole genome shotgun (WGS) entry which is preliminary data.</text>
</comment>
<name>D0I2X4_GRIHO</name>
<gene>
    <name evidence="1" type="ORF">VHA_000087</name>
</gene>
<dbReference type="EMBL" id="ADAQ01000005">
    <property type="protein sequence ID" value="EEY74174.1"/>
    <property type="molecule type" value="Genomic_DNA"/>
</dbReference>
<keyword evidence="2" id="KW-1185">Reference proteome</keyword>
<dbReference type="AlphaFoldDB" id="D0I2X4"/>